<dbReference type="AlphaFoldDB" id="A0A383BK55"/>
<feature type="compositionally biased region" description="Basic and acidic residues" evidence="1">
    <location>
        <begin position="84"/>
        <end position="117"/>
    </location>
</feature>
<proteinExistence type="predicted"/>
<evidence type="ECO:0000313" key="2">
    <source>
        <dbReference type="EMBL" id="SVE20200.1"/>
    </source>
</evidence>
<sequence length="189" mass="20674">MSAQRAKKSYRIQLSVPLAVLLLGLGGISLVAAFYLGLVAGKSLRQPPESPVVSVPAEMPLSSEQDKDPLEFFNLSKEQSVQEELDRTALERLTRKTKELSLKENKPESEKTSENTEKSLPLASSSSNKVVKNEAKVTPRLKVVEPVKLPVQPAPILVDIPETKPPKKPAAKVKPMKKVSKPGVVEYTI</sequence>
<dbReference type="EMBL" id="UINC01201040">
    <property type="protein sequence ID" value="SVE20200.1"/>
    <property type="molecule type" value="Genomic_DNA"/>
</dbReference>
<reference evidence="2" key="1">
    <citation type="submission" date="2018-05" db="EMBL/GenBank/DDBJ databases">
        <authorList>
            <person name="Lanie J.A."/>
            <person name="Ng W.-L."/>
            <person name="Kazmierczak K.M."/>
            <person name="Andrzejewski T.M."/>
            <person name="Davidsen T.M."/>
            <person name="Wayne K.J."/>
            <person name="Tettelin H."/>
            <person name="Glass J.I."/>
            <person name="Rusch D."/>
            <person name="Podicherti R."/>
            <person name="Tsui H.-C.T."/>
            <person name="Winkler M.E."/>
        </authorList>
    </citation>
    <scope>NUCLEOTIDE SEQUENCE</scope>
</reference>
<feature type="non-terminal residue" evidence="2">
    <location>
        <position position="189"/>
    </location>
</feature>
<protein>
    <submittedName>
        <fullName evidence="2">Uncharacterized protein</fullName>
    </submittedName>
</protein>
<gene>
    <name evidence="2" type="ORF">METZ01_LOCUS473054</name>
</gene>
<accession>A0A383BK55</accession>
<name>A0A383BK55_9ZZZZ</name>
<organism evidence="2">
    <name type="scientific">marine metagenome</name>
    <dbReference type="NCBI Taxonomy" id="408172"/>
    <lineage>
        <taxon>unclassified sequences</taxon>
        <taxon>metagenomes</taxon>
        <taxon>ecological metagenomes</taxon>
    </lineage>
</organism>
<feature type="region of interest" description="Disordered" evidence="1">
    <location>
        <begin position="84"/>
        <end position="135"/>
    </location>
</feature>
<evidence type="ECO:0000256" key="1">
    <source>
        <dbReference type="SAM" id="MobiDB-lite"/>
    </source>
</evidence>
<feature type="compositionally biased region" description="Low complexity" evidence="1">
    <location>
        <begin position="51"/>
        <end position="60"/>
    </location>
</feature>
<feature type="region of interest" description="Disordered" evidence="1">
    <location>
        <begin position="45"/>
        <end position="69"/>
    </location>
</feature>